<evidence type="ECO:0000256" key="8">
    <source>
        <dbReference type="ARBA" id="ARBA00023157"/>
    </source>
</evidence>
<evidence type="ECO:0000256" key="1">
    <source>
        <dbReference type="ARBA" id="ARBA00009558"/>
    </source>
</evidence>
<evidence type="ECO:0000256" key="9">
    <source>
        <dbReference type="ARBA" id="ARBA00047597"/>
    </source>
</evidence>
<keyword evidence="3 10" id="KW-0808">Transferase</keyword>
<keyword evidence="6 10" id="KW-0521">NADP</keyword>
<proteinExistence type="inferred from homology"/>
<feature type="signal peptide" evidence="10">
    <location>
        <begin position="1"/>
        <end position="24"/>
    </location>
</feature>
<dbReference type="GO" id="GO:0003950">
    <property type="term" value="F:NAD+ poly-ADP-ribosyltransferase activity"/>
    <property type="evidence" value="ECO:0007669"/>
    <property type="project" value="TreeGrafter"/>
</dbReference>
<feature type="chain" id="PRO_5041778985" description="NAD(P)(+)--arginine ADP-ribosyltransferase" evidence="10">
    <location>
        <begin position="25"/>
        <end position="295"/>
    </location>
</feature>
<dbReference type="Gene3D" id="3.90.176.10">
    <property type="entry name" value="Toxin ADP-ribosyltransferase, Chain A, domain 1"/>
    <property type="match status" value="1"/>
</dbReference>
<sequence>MKPSLFSCIFLGVYILFTNPQTDGQKVQLGMYEDSFDDQYFGCIEKMEKIVQKLLEKERSENADFNSTWESAAKSWPTKKSLLKTLPKGFQDEHGIALLTYTNMTSPVYKQLNRGIREYGADPERFKYHSLHFYLTRALTLLRDSCNGDLFYTYRGASKVQFEPPTGSKQDIRLSQFSSSTTDIKEAEQFGNASFFRITTCYGADIQSFSSFPSQKEVLIPVDEVFHISSYSKEGNKFILTTTNRRCSFYNCDFLGGRKRDSCTYNVASMELPSYRPVTSTFLIGLIYFLSEFAS</sequence>
<keyword evidence="4" id="KW-0548">Nucleotidyltransferase</keyword>
<evidence type="ECO:0000313" key="12">
    <source>
        <dbReference type="Proteomes" id="UP001295444"/>
    </source>
</evidence>
<evidence type="ECO:0000256" key="3">
    <source>
        <dbReference type="ARBA" id="ARBA00022679"/>
    </source>
</evidence>
<keyword evidence="7 10" id="KW-0520">NAD</keyword>
<evidence type="ECO:0000256" key="4">
    <source>
        <dbReference type="ARBA" id="ARBA00022695"/>
    </source>
</evidence>
<comment type="catalytic activity">
    <reaction evidence="9 10">
        <text>L-arginyl-[protein] + NAD(+) = N(omega)-(ADP-D-ribosyl)-L-arginyl-[protein] + nicotinamide + H(+)</text>
        <dbReference type="Rhea" id="RHEA:19149"/>
        <dbReference type="Rhea" id="RHEA-COMP:10532"/>
        <dbReference type="Rhea" id="RHEA-COMP:15087"/>
        <dbReference type="ChEBI" id="CHEBI:15378"/>
        <dbReference type="ChEBI" id="CHEBI:17154"/>
        <dbReference type="ChEBI" id="CHEBI:29965"/>
        <dbReference type="ChEBI" id="CHEBI:57540"/>
        <dbReference type="ChEBI" id="CHEBI:142554"/>
        <dbReference type="EC" id="2.4.2.31"/>
    </reaction>
</comment>
<dbReference type="InterPro" id="IPR050999">
    <property type="entry name" value="ADP-ribosyltransferase_ARG"/>
</dbReference>
<dbReference type="EC" id="2.4.2.31" evidence="10"/>
<evidence type="ECO:0000256" key="10">
    <source>
        <dbReference type="RuleBase" id="RU361228"/>
    </source>
</evidence>
<name>A0AAD1R8A5_PELCU</name>
<keyword evidence="12" id="KW-1185">Reference proteome</keyword>
<protein>
    <recommendedName>
        <fullName evidence="10">NAD(P)(+)--arginine ADP-ribosyltransferase</fullName>
        <ecNumber evidence="10">2.4.2.31</ecNumber>
    </recommendedName>
    <alternativeName>
        <fullName evidence="10">Mono(ADP-ribosyl)transferase</fullName>
    </alternativeName>
</protein>
<dbReference type="Proteomes" id="UP001295444">
    <property type="component" value="Chromosome 01"/>
</dbReference>
<evidence type="ECO:0000256" key="7">
    <source>
        <dbReference type="ARBA" id="ARBA00023027"/>
    </source>
</evidence>
<organism evidence="11 12">
    <name type="scientific">Pelobates cultripes</name>
    <name type="common">Western spadefoot toad</name>
    <dbReference type="NCBI Taxonomy" id="61616"/>
    <lineage>
        <taxon>Eukaryota</taxon>
        <taxon>Metazoa</taxon>
        <taxon>Chordata</taxon>
        <taxon>Craniata</taxon>
        <taxon>Vertebrata</taxon>
        <taxon>Euteleostomi</taxon>
        <taxon>Amphibia</taxon>
        <taxon>Batrachia</taxon>
        <taxon>Anura</taxon>
        <taxon>Pelobatoidea</taxon>
        <taxon>Pelobatidae</taxon>
        <taxon>Pelobates</taxon>
    </lineage>
</organism>
<dbReference type="FunFam" id="3.90.176.10:FF:000001">
    <property type="entry name" value="NAD(P)(+)--arginine ADP-ribosyltransferase"/>
    <property type="match status" value="1"/>
</dbReference>
<keyword evidence="5 10" id="KW-0732">Signal</keyword>
<evidence type="ECO:0000256" key="2">
    <source>
        <dbReference type="ARBA" id="ARBA00022676"/>
    </source>
</evidence>
<reference evidence="11" key="1">
    <citation type="submission" date="2022-03" db="EMBL/GenBank/DDBJ databases">
        <authorList>
            <person name="Alioto T."/>
            <person name="Alioto T."/>
            <person name="Gomez Garrido J."/>
        </authorList>
    </citation>
    <scope>NUCLEOTIDE SEQUENCE</scope>
</reference>
<gene>
    <name evidence="11" type="ORF">PECUL_23A045149</name>
</gene>
<dbReference type="PANTHER" id="PTHR10339">
    <property type="entry name" value="ADP-RIBOSYLTRANSFERASE"/>
    <property type="match status" value="1"/>
</dbReference>
<dbReference type="SUPFAM" id="SSF56399">
    <property type="entry name" value="ADP-ribosylation"/>
    <property type="match status" value="1"/>
</dbReference>
<dbReference type="GO" id="GO:0016779">
    <property type="term" value="F:nucleotidyltransferase activity"/>
    <property type="evidence" value="ECO:0007669"/>
    <property type="project" value="UniProtKB-KW"/>
</dbReference>
<dbReference type="PROSITE" id="PS51996">
    <property type="entry name" value="TR_MART"/>
    <property type="match status" value="1"/>
</dbReference>
<evidence type="ECO:0000256" key="6">
    <source>
        <dbReference type="ARBA" id="ARBA00022857"/>
    </source>
</evidence>
<dbReference type="Pfam" id="PF01129">
    <property type="entry name" value="ART"/>
    <property type="match status" value="1"/>
</dbReference>
<dbReference type="AlphaFoldDB" id="A0AAD1R8A5"/>
<evidence type="ECO:0000313" key="11">
    <source>
        <dbReference type="EMBL" id="CAH2225981.1"/>
    </source>
</evidence>
<keyword evidence="8" id="KW-1015">Disulfide bond</keyword>
<dbReference type="InterPro" id="IPR000768">
    <property type="entry name" value="ART"/>
</dbReference>
<dbReference type="EMBL" id="OW240912">
    <property type="protein sequence ID" value="CAH2225981.1"/>
    <property type="molecule type" value="Genomic_DNA"/>
</dbReference>
<accession>A0AAD1R8A5</accession>
<keyword evidence="2 10" id="KW-0328">Glycosyltransferase</keyword>
<dbReference type="PANTHER" id="PTHR10339:SF26">
    <property type="entry name" value="NAD(P)(+)--ARGININE ADP-RIBOSYLTRANSFERASE"/>
    <property type="match status" value="1"/>
</dbReference>
<dbReference type="GO" id="GO:0106274">
    <property type="term" value="F:NAD+-protein-arginine ADP-ribosyltransferase activity"/>
    <property type="evidence" value="ECO:0007669"/>
    <property type="project" value="UniProtKB-EC"/>
</dbReference>
<evidence type="ECO:0000256" key="5">
    <source>
        <dbReference type="ARBA" id="ARBA00022729"/>
    </source>
</evidence>
<comment type="similarity">
    <text evidence="1 10">Belongs to the Arg-specific ADP-ribosyltransferase family.</text>
</comment>
<dbReference type="PRINTS" id="PR00970">
    <property type="entry name" value="RIBTRNSFRASE"/>
</dbReference>